<dbReference type="PANTHER" id="PTHR12801">
    <property type="entry name" value="RNA EXONUCLEASE REXO1 / RECO3 FAMILY MEMBER-RELATED"/>
    <property type="match status" value="1"/>
</dbReference>
<sequence>MSSRHHYPNEHNIDLFVLDEPPVVSRVVEQYWPNYYDDYVSPQTPPTPPPSLCNEGSFPIPSSHNSETKGNTDIVPVPTKSIRKNSKHLEYIPHNVYRGTSGEFMKCTSLKEKVSNTNYVPSAPKISDVKVEKCEEKKNVDVNFNFNSHSKLKTPEENRLKKSSDLLDKNTVINNVSSSKQTQEPIKPIKSESYPQKGVRISHTPSYSMDLLKPIKKKPTNQKSTLRRIVEERYKVMGIDAPGKQNKEAKLDDELAQKSLVTNSKSSSTLPNSKTQSNVFLKTKLETGKPSTSKPSTSTIETYQMHTADKFSKRVAHVPKQIPTFSASKPSTATSTSTSASASATTTTSSTIATTTISTRLKPKTESSCKFPLSIRYNSLEKIYKELLIRYNTSKPDGSLLKTYQDQATEYEHNCCVRARSYRNIYISLVASKVKMIRDENKVILNKVVIPKPTAKEIQRKQKAFGSKKPTIQIPIVSHEALLTSDAVNCSVIKRKRTTYDQLSFEQLYDILKRLTIPVEDMDKYGYPTDKTESALDGFAHFPLITDSVIEYKEDQTIITCRRCRKEYKNPQIDNETSRMKCVYHPGRIFGMKDRFSSYERVYICCKGDAQSSGCTSHDYHVTDGYEFTYSRKGFVQTFENTNEPTILGLDCEMCYTEMGLELTRVTLINFEGTVVYNQLVKPETKIIDYNTKFSGIKEGDLDNVTINLCDVQRELLKRINSNSILIGHSLDSDFRALKLYHRCVIDTVHIFPHKKGLPFKRSLRTLASEFLNKIIQDNDDGHDSFEDAKIALDLVKTKLKDEVNKLVLD</sequence>
<evidence type="ECO:0000313" key="9">
    <source>
        <dbReference type="EMBL" id="KAJ6215537.1"/>
    </source>
</evidence>
<evidence type="ECO:0000256" key="4">
    <source>
        <dbReference type="ARBA" id="ARBA00022801"/>
    </source>
</evidence>
<feature type="compositionally biased region" description="Polar residues" evidence="7">
    <location>
        <begin position="262"/>
        <end position="280"/>
    </location>
</feature>
<dbReference type="InterPro" id="IPR036397">
    <property type="entry name" value="RNaseH_sf"/>
</dbReference>
<dbReference type="FunFam" id="3.30.420.10:FF:000019">
    <property type="entry name" value="RNA exonuclease NEF-sp"/>
    <property type="match status" value="1"/>
</dbReference>
<proteinExistence type="inferred from homology"/>
<keyword evidence="5" id="KW-0269">Exonuclease</keyword>
<evidence type="ECO:0000256" key="2">
    <source>
        <dbReference type="ARBA" id="ARBA00006357"/>
    </source>
</evidence>
<dbReference type="Pfam" id="PF00929">
    <property type="entry name" value="RNase_T"/>
    <property type="match status" value="1"/>
</dbReference>
<dbReference type="PANTHER" id="PTHR12801:SF115">
    <property type="entry name" value="FI18136P1-RELATED"/>
    <property type="match status" value="1"/>
</dbReference>
<dbReference type="InterPro" id="IPR013520">
    <property type="entry name" value="Ribonucl_H"/>
</dbReference>
<dbReference type="InterPro" id="IPR012337">
    <property type="entry name" value="RNaseH-like_sf"/>
</dbReference>
<gene>
    <name evidence="9" type="ORF">RDWZM_010037</name>
</gene>
<keyword evidence="6" id="KW-0539">Nucleus</keyword>
<dbReference type="Gene3D" id="3.30.420.10">
    <property type="entry name" value="Ribonuclease H-like superfamily/Ribonuclease H"/>
    <property type="match status" value="1"/>
</dbReference>
<dbReference type="AlphaFoldDB" id="A0A9Q0M189"/>
<dbReference type="InterPro" id="IPR047021">
    <property type="entry name" value="REXO1/3/4-like"/>
</dbReference>
<keyword evidence="3" id="KW-0540">Nuclease</keyword>
<keyword evidence="10" id="KW-1185">Reference proteome</keyword>
<dbReference type="InterPro" id="IPR031736">
    <property type="entry name" value="REXO1-like_dom"/>
</dbReference>
<comment type="caution">
    <text evidence="9">The sequence shown here is derived from an EMBL/GenBank/DDBJ whole genome shotgun (WGS) entry which is preliminary data.</text>
</comment>
<dbReference type="EMBL" id="JAPWDV010000004">
    <property type="protein sequence ID" value="KAJ6215537.1"/>
    <property type="molecule type" value="Genomic_DNA"/>
</dbReference>
<feature type="compositionally biased region" description="Low complexity" evidence="7">
    <location>
        <begin position="331"/>
        <end position="345"/>
    </location>
</feature>
<organism evidence="9 10">
    <name type="scientific">Blomia tropicalis</name>
    <name type="common">Mite</name>
    <dbReference type="NCBI Taxonomy" id="40697"/>
    <lineage>
        <taxon>Eukaryota</taxon>
        <taxon>Metazoa</taxon>
        <taxon>Ecdysozoa</taxon>
        <taxon>Arthropoda</taxon>
        <taxon>Chelicerata</taxon>
        <taxon>Arachnida</taxon>
        <taxon>Acari</taxon>
        <taxon>Acariformes</taxon>
        <taxon>Sarcoptiformes</taxon>
        <taxon>Astigmata</taxon>
        <taxon>Glycyphagoidea</taxon>
        <taxon>Echimyopodidae</taxon>
        <taxon>Blomia</taxon>
    </lineage>
</organism>
<feature type="region of interest" description="Disordered" evidence="7">
    <location>
        <begin position="262"/>
        <end position="299"/>
    </location>
</feature>
<comment type="subcellular location">
    <subcellularLocation>
        <location evidence="1">Nucleus</location>
    </subcellularLocation>
</comment>
<dbReference type="GO" id="GO:0005634">
    <property type="term" value="C:nucleus"/>
    <property type="evidence" value="ECO:0007669"/>
    <property type="project" value="UniProtKB-SubCell"/>
</dbReference>
<accession>A0A9Q0M189</accession>
<dbReference type="InterPro" id="IPR034922">
    <property type="entry name" value="REX1-like_exo"/>
</dbReference>
<evidence type="ECO:0000313" key="10">
    <source>
        <dbReference type="Proteomes" id="UP001142055"/>
    </source>
</evidence>
<evidence type="ECO:0000256" key="3">
    <source>
        <dbReference type="ARBA" id="ARBA00022722"/>
    </source>
</evidence>
<evidence type="ECO:0000256" key="5">
    <source>
        <dbReference type="ARBA" id="ARBA00022839"/>
    </source>
</evidence>
<feature type="region of interest" description="Disordered" evidence="7">
    <location>
        <begin position="323"/>
        <end position="345"/>
    </location>
</feature>
<evidence type="ECO:0000256" key="7">
    <source>
        <dbReference type="SAM" id="MobiDB-lite"/>
    </source>
</evidence>
<feature type="domain" description="Exonuclease" evidence="8">
    <location>
        <begin position="646"/>
        <end position="805"/>
    </location>
</feature>
<dbReference type="Proteomes" id="UP001142055">
    <property type="component" value="Chromosome 4"/>
</dbReference>
<evidence type="ECO:0000259" key="8">
    <source>
        <dbReference type="SMART" id="SM00479"/>
    </source>
</evidence>
<dbReference type="GO" id="GO:0003676">
    <property type="term" value="F:nucleic acid binding"/>
    <property type="evidence" value="ECO:0007669"/>
    <property type="project" value="InterPro"/>
</dbReference>
<comment type="similarity">
    <text evidence="2">Belongs to the REXO1/REXO3 family.</text>
</comment>
<dbReference type="SMART" id="SM00479">
    <property type="entry name" value="EXOIII"/>
    <property type="match status" value="1"/>
</dbReference>
<dbReference type="Pfam" id="PF15870">
    <property type="entry name" value="EloA-BP1"/>
    <property type="match status" value="1"/>
</dbReference>
<reference evidence="9" key="1">
    <citation type="submission" date="2022-12" db="EMBL/GenBank/DDBJ databases">
        <title>Genome assemblies of Blomia tropicalis.</title>
        <authorList>
            <person name="Cui Y."/>
        </authorList>
    </citation>
    <scope>NUCLEOTIDE SEQUENCE</scope>
    <source>
        <tissue evidence="9">Adult mites</tissue>
    </source>
</reference>
<name>A0A9Q0M189_BLOTA</name>
<feature type="compositionally biased region" description="Low complexity" evidence="7">
    <location>
        <begin position="288"/>
        <end position="299"/>
    </location>
</feature>
<evidence type="ECO:0000256" key="1">
    <source>
        <dbReference type="ARBA" id="ARBA00004123"/>
    </source>
</evidence>
<dbReference type="SUPFAM" id="SSF53098">
    <property type="entry name" value="Ribonuclease H-like"/>
    <property type="match status" value="1"/>
</dbReference>
<evidence type="ECO:0000256" key="6">
    <source>
        <dbReference type="ARBA" id="ARBA00023242"/>
    </source>
</evidence>
<keyword evidence="4" id="KW-0378">Hydrolase</keyword>
<dbReference type="CDD" id="cd06145">
    <property type="entry name" value="REX1_like"/>
    <property type="match status" value="1"/>
</dbReference>
<protein>
    <recommendedName>
        <fullName evidence="8">Exonuclease domain-containing protein</fullName>
    </recommendedName>
</protein>
<dbReference type="GO" id="GO:0004527">
    <property type="term" value="F:exonuclease activity"/>
    <property type="evidence" value="ECO:0007669"/>
    <property type="project" value="UniProtKB-KW"/>
</dbReference>